<dbReference type="Proteomes" id="UP001500571">
    <property type="component" value="Unassembled WGS sequence"/>
</dbReference>
<dbReference type="EMBL" id="BAAAPB010000001">
    <property type="protein sequence ID" value="GAA1949976.1"/>
    <property type="molecule type" value="Genomic_DNA"/>
</dbReference>
<evidence type="ECO:0008006" key="4">
    <source>
        <dbReference type="Google" id="ProtNLM"/>
    </source>
</evidence>
<keyword evidence="3" id="KW-1185">Reference proteome</keyword>
<sequence length="646" mass="68633">MSARLGKPFTIAAVIGVLVAALATMPSAGAETSRWPGYQTIWTGKLPDISGNRMRIVVDRQGQATAAWEASSADGGRSLWTARRASTGTWIASEQVATFPTGPASFDLALDDSGTAALAWRDTTGESRIRATVRDRSGGWAPPVDLGSGSEPRFAQAEGGESVLVWETSESLVVRRLDPVTGNWTAFPSLALSPLSSEVSVTGDPDSGRGLVASWREGYTSGGTVRVARLGANGWATLGESSLVEGSTWARVGVDPTGRIIAGGERAYNTGEAGTLVTVGPDGVDNVLFELPGNDTTIVDMSPTGEIVAAWHEDRTVYTAEYVAGRWSSPRRAHSATLGSTSVYGMRIHSLTDGRWLVSWHQSSDSSAEEGTWTSLRGVDGTWREEYAGSTCFVADAVAAAPRGSLDIIGGCTDSVVGRRLDVEGPTARMLGSTLLPTYAPSVFATGLDHVGGVGAASFEFASRSVSWSGGPWTGWSSIGSDTVHTDGISGIWHSSEKPGRTYCTRVRAVDSGGNVGEWSSNQTCYSAAIDDRQMRRSRGWREGRHDYWQHTFLTTSRKGATLRLPGVHARRFALLADATPGGGRVEVWFGGRLLKRVTLRSSTSSNEYRNVLLGVLPTARTATLVIRIVSKGKPVRIDGIHATPL</sequence>
<feature type="chain" id="PRO_5046254579" description="Fibronectin type-III domain-containing protein" evidence="1">
    <location>
        <begin position="31"/>
        <end position="646"/>
    </location>
</feature>
<accession>A0ABN2QD75</accession>
<reference evidence="2 3" key="1">
    <citation type="journal article" date="2019" name="Int. J. Syst. Evol. Microbiol.">
        <title>The Global Catalogue of Microorganisms (GCM) 10K type strain sequencing project: providing services to taxonomists for standard genome sequencing and annotation.</title>
        <authorList>
            <consortium name="The Broad Institute Genomics Platform"/>
            <consortium name="The Broad Institute Genome Sequencing Center for Infectious Disease"/>
            <person name="Wu L."/>
            <person name="Ma J."/>
        </authorList>
    </citation>
    <scope>NUCLEOTIDE SEQUENCE [LARGE SCALE GENOMIC DNA]</scope>
    <source>
        <strain evidence="2 3">JCM 15309</strain>
    </source>
</reference>
<name>A0ABN2QD75_9ACTN</name>
<gene>
    <name evidence="2" type="ORF">GCM10009798_06510</name>
</gene>
<evidence type="ECO:0000256" key="1">
    <source>
        <dbReference type="SAM" id="SignalP"/>
    </source>
</evidence>
<keyword evidence="1" id="KW-0732">Signal</keyword>
<comment type="caution">
    <text evidence="2">The sequence shown here is derived from an EMBL/GenBank/DDBJ whole genome shotgun (WGS) entry which is preliminary data.</text>
</comment>
<feature type="signal peptide" evidence="1">
    <location>
        <begin position="1"/>
        <end position="30"/>
    </location>
</feature>
<proteinExistence type="predicted"/>
<evidence type="ECO:0000313" key="3">
    <source>
        <dbReference type="Proteomes" id="UP001500571"/>
    </source>
</evidence>
<evidence type="ECO:0000313" key="2">
    <source>
        <dbReference type="EMBL" id="GAA1949976.1"/>
    </source>
</evidence>
<protein>
    <recommendedName>
        <fullName evidence="4">Fibronectin type-III domain-containing protein</fullName>
    </recommendedName>
</protein>
<organism evidence="2 3">
    <name type="scientific">Nocardioides panacihumi</name>
    <dbReference type="NCBI Taxonomy" id="400774"/>
    <lineage>
        <taxon>Bacteria</taxon>
        <taxon>Bacillati</taxon>
        <taxon>Actinomycetota</taxon>
        <taxon>Actinomycetes</taxon>
        <taxon>Propionibacteriales</taxon>
        <taxon>Nocardioidaceae</taxon>
        <taxon>Nocardioides</taxon>
    </lineage>
</organism>